<protein>
    <submittedName>
        <fullName evidence="6">AraC-type DNA-binding protein</fullName>
    </submittedName>
</protein>
<sequence length="350" mass="40092">MPTQLFESTPKGGKRTQNEKGHKIMGYRKIAINTSGISAFDFASECFVNHVDGITCGTADFDEPEIRGQVRETLLNDFKVINVNLKLSGKPVIHFSYSGRALEMLFITKGNLAMHFKDQQQHIFHRHTHNLLFSNHASGYFEPDGKELQFVCIQLYRDFFDKFLPWDNCFGAFRNMIKQGQTGCIKNTNYPITPEMYFLIEDMTSALQEEIPKKPLIYARILELLLLQTEQYGDPKGEALKNISPSDRDKIYKAKAYLLKNYGQKITLQDLAKKIGTNEFLLKSGFKTIFGTTVFGCIHHLRMTQARKLLLEQKLTVSQVSDMTGYKNPQHFSTAFKKKFGFVPSKLKNN</sequence>
<reference evidence="6 7" key="1">
    <citation type="submission" date="2016-11" db="EMBL/GenBank/DDBJ databases">
        <authorList>
            <person name="Jaros S."/>
            <person name="Januszkiewicz K."/>
            <person name="Wedrychowicz H."/>
        </authorList>
    </citation>
    <scope>NUCLEOTIDE SEQUENCE [LARGE SCALE GENOMIC DNA]</scope>
    <source>
        <strain evidence="6 7">CGMCC 1.12145</strain>
    </source>
</reference>
<dbReference type="PRINTS" id="PR00032">
    <property type="entry name" value="HTHARAC"/>
</dbReference>
<dbReference type="InterPro" id="IPR053142">
    <property type="entry name" value="PchR_regulatory_protein"/>
</dbReference>
<keyword evidence="3" id="KW-0804">Transcription</keyword>
<dbReference type="EMBL" id="FPJE01000017">
    <property type="protein sequence ID" value="SFW65704.1"/>
    <property type="molecule type" value="Genomic_DNA"/>
</dbReference>
<dbReference type="STRING" id="1150368.SAMN02927921_03073"/>
<evidence type="ECO:0000259" key="5">
    <source>
        <dbReference type="PROSITE" id="PS01124"/>
    </source>
</evidence>
<evidence type="ECO:0000256" key="3">
    <source>
        <dbReference type="ARBA" id="ARBA00023163"/>
    </source>
</evidence>
<dbReference type="Proteomes" id="UP000182248">
    <property type="component" value="Unassembled WGS sequence"/>
</dbReference>
<evidence type="ECO:0000313" key="6">
    <source>
        <dbReference type="EMBL" id="SFW65704.1"/>
    </source>
</evidence>
<keyword evidence="1" id="KW-0805">Transcription regulation</keyword>
<dbReference type="InterPro" id="IPR020449">
    <property type="entry name" value="Tscrpt_reg_AraC-type_HTH"/>
</dbReference>
<dbReference type="SUPFAM" id="SSF46689">
    <property type="entry name" value="Homeodomain-like"/>
    <property type="match status" value="2"/>
</dbReference>
<proteinExistence type="predicted"/>
<dbReference type="SMART" id="SM00342">
    <property type="entry name" value="HTH_ARAC"/>
    <property type="match status" value="1"/>
</dbReference>
<dbReference type="GO" id="GO:0043565">
    <property type="term" value="F:sequence-specific DNA binding"/>
    <property type="evidence" value="ECO:0007669"/>
    <property type="project" value="InterPro"/>
</dbReference>
<evidence type="ECO:0000256" key="4">
    <source>
        <dbReference type="SAM" id="MobiDB-lite"/>
    </source>
</evidence>
<evidence type="ECO:0000256" key="2">
    <source>
        <dbReference type="ARBA" id="ARBA00023125"/>
    </source>
</evidence>
<evidence type="ECO:0000256" key="1">
    <source>
        <dbReference type="ARBA" id="ARBA00023015"/>
    </source>
</evidence>
<dbReference type="Gene3D" id="1.10.10.60">
    <property type="entry name" value="Homeodomain-like"/>
    <property type="match status" value="1"/>
</dbReference>
<dbReference type="InterPro" id="IPR018060">
    <property type="entry name" value="HTH_AraC"/>
</dbReference>
<dbReference type="AlphaFoldDB" id="A0A1K1R0P9"/>
<accession>A0A1K1R0P9</accession>
<feature type="region of interest" description="Disordered" evidence="4">
    <location>
        <begin position="1"/>
        <end position="20"/>
    </location>
</feature>
<dbReference type="PROSITE" id="PS01124">
    <property type="entry name" value="HTH_ARAC_FAMILY_2"/>
    <property type="match status" value="1"/>
</dbReference>
<dbReference type="GO" id="GO:0003700">
    <property type="term" value="F:DNA-binding transcription factor activity"/>
    <property type="evidence" value="ECO:0007669"/>
    <property type="project" value="InterPro"/>
</dbReference>
<organism evidence="6 7">
    <name type="scientific">Sinomicrobium oceani</name>
    <dbReference type="NCBI Taxonomy" id="1150368"/>
    <lineage>
        <taxon>Bacteria</taxon>
        <taxon>Pseudomonadati</taxon>
        <taxon>Bacteroidota</taxon>
        <taxon>Flavobacteriia</taxon>
        <taxon>Flavobacteriales</taxon>
        <taxon>Flavobacteriaceae</taxon>
        <taxon>Sinomicrobium</taxon>
    </lineage>
</organism>
<keyword evidence="2 6" id="KW-0238">DNA-binding</keyword>
<evidence type="ECO:0000313" key="7">
    <source>
        <dbReference type="Proteomes" id="UP000182248"/>
    </source>
</evidence>
<dbReference type="PANTHER" id="PTHR47893:SF1">
    <property type="entry name" value="REGULATORY PROTEIN PCHR"/>
    <property type="match status" value="1"/>
</dbReference>
<keyword evidence="7" id="KW-1185">Reference proteome</keyword>
<dbReference type="InterPro" id="IPR009057">
    <property type="entry name" value="Homeodomain-like_sf"/>
</dbReference>
<dbReference type="OrthoDB" id="799767at2"/>
<feature type="domain" description="HTH araC/xylS-type" evidence="5">
    <location>
        <begin position="252"/>
        <end position="350"/>
    </location>
</feature>
<dbReference type="Pfam" id="PF12833">
    <property type="entry name" value="HTH_18"/>
    <property type="match status" value="1"/>
</dbReference>
<name>A0A1K1R0P9_9FLAO</name>
<dbReference type="RefSeq" id="WP_083564952.1">
    <property type="nucleotide sequence ID" value="NZ_FPJE01000017.1"/>
</dbReference>
<dbReference type="PANTHER" id="PTHR47893">
    <property type="entry name" value="REGULATORY PROTEIN PCHR"/>
    <property type="match status" value="1"/>
</dbReference>
<gene>
    <name evidence="6" type="ORF">SAMN02927921_03073</name>
</gene>